<accession>A0A2K9EED0</accession>
<gene>
    <name evidence="2" type="ORF">HVS_01375</name>
</gene>
<dbReference type="Proteomes" id="UP000233534">
    <property type="component" value="Chromosome"/>
</dbReference>
<evidence type="ECO:0000259" key="1">
    <source>
        <dbReference type="Pfam" id="PF13304"/>
    </source>
</evidence>
<name>A0A2K9EED0_9FIRM</name>
<dbReference type="KEGG" id="hsc:HVS_01375"/>
<dbReference type="SUPFAM" id="SSF52540">
    <property type="entry name" value="P-loop containing nucleoside triphosphate hydrolases"/>
    <property type="match status" value="1"/>
</dbReference>
<dbReference type="AlphaFoldDB" id="A0A2K9EED0"/>
<dbReference type="EMBL" id="CP025197">
    <property type="protein sequence ID" value="AUG56243.1"/>
    <property type="molecule type" value="Genomic_DNA"/>
</dbReference>
<dbReference type="GO" id="GO:0005524">
    <property type="term" value="F:ATP binding"/>
    <property type="evidence" value="ECO:0007669"/>
    <property type="project" value="InterPro"/>
</dbReference>
<sequence length="441" mass="51748">MFTRVKIKNYKSLINLDVDLSAKKKQPKPLVVIYGENGVGKSNFASVFFTLCESLSTMLARTELQKLIDRNDLKDLIHDEEFRKWIAENLKDTESIIKSCKTINSTENMVLEFEFVIENKHGRYLIEYDDSKIVHEKLEYVLNKNRTLFFEIAGDKIKVNEKIFKDGEYLKEFYDLLEKYNGKHSFLSILIFEIEDKADGYVKQRINERLYEVLVSFILMSVRVKSGYGIERGFRGLRHKIFKDLDEGVISIEDEEELNKAEKMINEFFTLAYSDIKEAYYKREKIDGKIKYNLFFKKMMYGKIVDISYELESTGTQALLQIMPFLLMSVEGRTVIIDELDTGIHDLLINNVLCNISDSTRGQLIITTHNTMFLESPDINPEYIYTFFVDKDANKELVSIVEFEDRTHPNLNYRNRYLKGMYGGIPFTRDIDFEELLEIME</sequence>
<reference evidence="2 3" key="1">
    <citation type="submission" date="2017-12" db="EMBL/GenBank/DDBJ databases">
        <title>Complete genome sequence of Herbivorax saccincola GGR1, a novel Cellulosome-producing hydrolytic bacterium in a thermophilic biogas plant, established by Illumina and Nanopore MinION sequencing.</title>
        <authorList>
            <person name="Pechtl A."/>
            <person name="Ruckert C."/>
            <person name="Koeck D.E."/>
            <person name="Maus I."/>
            <person name="Winkler A."/>
            <person name="Kalinowski J."/>
            <person name="Puhler A."/>
            <person name="Schwarz W.W."/>
            <person name="Zverlov V.V."/>
            <person name="Schluter A."/>
            <person name="Liebl W."/>
        </authorList>
    </citation>
    <scope>NUCLEOTIDE SEQUENCE [LARGE SCALE GENOMIC DNA]</scope>
    <source>
        <strain evidence="3">SR1</strain>
    </source>
</reference>
<dbReference type="GO" id="GO:0016887">
    <property type="term" value="F:ATP hydrolysis activity"/>
    <property type="evidence" value="ECO:0007669"/>
    <property type="project" value="InterPro"/>
</dbReference>
<dbReference type="Gene3D" id="3.40.50.300">
    <property type="entry name" value="P-loop containing nucleotide triphosphate hydrolases"/>
    <property type="match status" value="1"/>
</dbReference>
<evidence type="ECO:0000313" key="2">
    <source>
        <dbReference type="EMBL" id="AUG56243.1"/>
    </source>
</evidence>
<dbReference type="InterPro" id="IPR003959">
    <property type="entry name" value="ATPase_AAA_core"/>
</dbReference>
<dbReference type="RefSeq" id="WP_101298666.1">
    <property type="nucleotide sequence ID" value="NZ_CP025197.1"/>
</dbReference>
<dbReference type="PANTHER" id="PTHR40396:SF1">
    <property type="entry name" value="ATPASE AAA-TYPE CORE DOMAIN-CONTAINING PROTEIN"/>
    <property type="match status" value="1"/>
</dbReference>
<protein>
    <recommendedName>
        <fullName evidence="1">ATPase AAA-type core domain-containing protein</fullName>
    </recommendedName>
</protein>
<feature type="domain" description="ATPase AAA-type core" evidence="1">
    <location>
        <begin position="30"/>
        <end position="372"/>
    </location>
</feature>
<dbReference type="PANTHER" id="PTHR40396">
    <property type="entry name" value="ATPASE-LIKE PROTEIN"/>
    <property type="match status" value="1"/>
</dbReference>
<dbReference type="InterPro" id="IPR027417">
    <property type="entry name" value="P-loop_NTPase"/>
</dbReference>
<evidence type="ECO:0000313" key="3">
    <source>
        <dbReference type="Proteomes" id="UP000233534"/>
    </source>
</evidence>
<dbReference type="Pfam" id="PF13304">
    <property type="entry name" value="AAA_21"/>
    <property type="match status" value="1"/>
</dbReference>
<proteinExistence type="predicted"/>
<organism evidence="2 3">
    <name type="scientific">Acetivibrio saccincola</name>
    <dbReference type="NCBI Taxonomy" id="1677857"/>
    <lineage>
        <taxon>Bacteria</taxon>
        <taxon>Bacillati</taxon>
        <taxon>Bacillota</taxon>
        <taxon>Clostridia</taxon>
        <taxon>Eubacteriales</taxon>
        <taxon>Oscillospiraceae</taxon>
        <taxon>Acetivibrio</taxon>
    </lineage>
</organism>
<keyword evidence="3" id="KW-1185">Reference proteome</keyword>